<organism evidence="2 3">
    <name type="scientific">Candidatus Cryptobacteroides intestinigallinarum</name>
    <dbReference type="NCBI Taxonomy" id="2840767"/>
    <lineage>
        <taxon>Bacteria</taxon>
        <taxon>Pseudomonadati</taxon>
        <taxon>Bacteroidota</taxon>
        <taxon>Bacteroidia</taxon>
        <taxon>Bacteroidales</taxon>
        <taxon>Candidatus Cryptobacteroides</taxon>
    </lineage>
</organism>
<protein>
    <submittedName>
        <fullName evidence="2">NAD-dependent epimerase/dehydratase family protein</fullName>
    </submittedName>
</protein>
<dbReference type="InterPro" id="IPR001509">
    <property type="entry name" value="Epimerase_deHydtase"/>
</dbReference>
<evidence type="ECO:0000259" key="1">
    <source>
        <dbReference type="Pfam" id="PF01370"/>
    </source>
</evidence>
<evidence type="ECO:0000313" key="3">
    <source>
        <dbReference type="Proteomes" id="UP000823617"/>
    </source>
</evidence>
<comment type="caution">
    <text evidence="2">The sequence shown here is derived from an EMBL/GenBank/DDBJ whole genome shotgun (WGS) entry which is preliminary data.</text>
</comment>
<reference evidence="2" key="2">
    <citation type="journal article" date="2021" name="PeerJ">
        <title>Extensive microbial diversity within the chicken gut microbiome revealed by metagenomics and culture.</title>
        <authorList>
            <person name="Gilroy R."/>
            <person name="Ravi A."/>
            <person name="Getino M."/>
            <person name="Pursley I."/>
            <person name="Horton D.L."/>
            <person name="Alikhan N.F."/>
            <person name="Baker D."/>
            <person name="Gharbi K."/>
            <person name="Hall N."/>
            <person name="Watson M."/>
            <person name="Adriaenssens E.M."/>
            <person name="Foster-Nyarko E."/>
            <person name="Jarju S."/>
            <person name="Secka A."/>
            <person name="Antonio M."/>
            <person name="Oren A."/>
            <person name="Chaudhuri R.R."/>
            <person name="La Ragione R."/>
            <person name="Hildebrand F."/>
            <person name="Pallen M.J."/>
        </authorList>
    </citation>
    <scope>NUCLEOTIDE SEQUENCE</scope>
    <source>
        <strain evidence="2">B1-3475</strain>
    </source>
</reference>
<feature type="domain" description="NAD-dependent epimerase/dehydratase" evidence="1">
    <location>
        <begin position="4"/>
        <end position="222"/>
    </location>
</feature>
<dbReference type="SUPFAM" id="SSF51735">
    <property type="entry name" value="NAD(P)-binding Rossmann-fold domains"/>
    <property type="match status" value="1"/>
</dbReference>
<dbReference type="Pfam" id="PF01370">
    <property type="entry name" value="Epimerase"/>
    <property type="match status" value="1"/>
</dbReference>
<dbReference type="GO" id="GO:0005737">
    <property type="term" value="C:cytoplasm"/>
    <property type="evidence" value="ECO:0007669"/>
    <property type="project" value="TreeGrafter"/>
</dbReference>
<name>A0A9D9HL10_9BACT</name>
<reference evidence="2" key="1">
    <citation type="submission" date="2020-10" db="EMBL/GenBank/DDBJ databases">
        <authorList>
            <person name="Gilroy R."/>
        </authorList>
    </citation>
    <scope>NUCLEOTIDE SEQUENCE</scope>
    <source>
        <strain evidence="2">B1-3475</strain>
    </source>
</reference>
<dbReference type="PANTHER" id="PTHR48079:SF6">
    <property type="entry name" value="NAD(P)-BINDING DOMAIN-CONTAINING PROTEIN-RELATED"/>
    <property type="match status" value="1"/>
</dbReference>
<dbReference type="PANTHER" id="PTHR48079">
    <property type="entry name" value="PROTEIN YEEZ"/>
    <property type="match status" value="1"/>
</dbReference>
<dbReference type="Gene3D" id="3.40.50.720">
    <property type="entry name" value="NAD(P)-binding Rossmann-like Domain"/>
    <property type="match status" value="1"/>
</dbReference>
<gene>
    <name evidence="2" type="ORF">IAC08_05280</name>
</gene>
<dbReference type="AlphaFoldDB" id="A0A9D9HL10"/>
<dbReference type="InterPro" id="IPR051783">
    <property type="entry name" value="NAD(P)-dependent_oxidoreduct"/>
</dbReference>
<dbReference type="GO" id="GO:0004029">
    <property type="term" value="F:aldehyde dehydrogenase (NAD+) activity"/>
    <property type="evidence" value="ECO:0007669"/>
    <property type="project" value="TreeGrafter"/>
</dbReference>
<proteinExistence type="predicted"/>
<evidence type="ECO:0000313" key="2">
    <source>
        <dbReference type="EMBL" id="MBO8455798.1"/>
    </source>
</evidence>
<sequence length="315" mass="34669">MERIIVTGANGMLASNIIGELLKDGYEVIGTVRSLSRYHGPRGEGLELAECDFKDTAAMEELMDGCSGLIHVAAMTSQGENDYSKFRKVNVTATEELVKAAIRKGLKRFLYVSTANAIGFGEAEGKPMTYPFTESHYAVSKAEAEKVILPYKDKIDIVIVNPTFMAGRYGTAKGSNRLFNMVRKSPVVFCPKGGKNVLDVQEAARGMVLAYQKGRNGENYLITGRNYSYRELFSDAAKAIGRHPLLITVPNFLLKAAGALGDLLHKMGVSTELSKSNVTMLMINNHYHTDKAEKELGFKAAPINFREMLSYDTED</sequence>
<accession>A0A9D9HL10</accession>
<dbReference type="InterPro" id="IPR036291">
    <property type="entry name" value="NAD(P)-bd_dom_sf"/>
</dbReference>
<dbReference type="EMBL" id="JADIMK010000055">
    <property type="protein sequence ID" value="MBO8455798.1"/>
    <property type="molecule type" value="Genomic_DNA"/>
</dbReference>
<dbReference type="Proteomes" id="UP000823617">
    <property type="component" value="Unassembled WGS sequence"/>
</dbReference>